<feature type="chain" id="PRO_5045234375" description="Sel1 repeat family protein" evidence="1">
    <location>
        <begin position="28"/>
        <end position="91"/>
    </location>
</feature>
<evidence type="ECO:0008006" key="4">
    <source>
        <dbReference type="Google" id="ProtNLM"/>
    </source>
</evidence>
<accession>A0ABN4MYN2</accession>
<dbReference type="InterPro" id="IPR006597">
    <property type="entry name" value="Sel1-like"/>
</dbReference>
<dbReference type="SUPFAM" id="SSF81901">
    <property type="entry name" value="HCP-like"/>
    <property type="match status" value="1"/>
</dbReference>
<gene>
    <name evidence="2" type="ORF">A3K91_0227</name>
</gene>
<dbReference type="GeneID" id="303306187"/>
<name>A0ABN4MYN2_9GAMM</name>
<dbReference type="EMBL" id="CP014945">
    <property type="protein sequence ID" value="AMT95863.1"/>
    <property type="molecule type" value="Genomic_DNA"/>
</dbReference>
<evidence type="ECO:0000313" key="3">
    <source>
        <dbReference type="Proteomes" id="UP000076104"/>
    </source>
</evidence>
<evidence type="ECO:0000256" key="1">
    <source>
        <dbReference type="SAM" id="SignalP"/>
    </source>
</evidence>
<keyword evidence="3" id="KW-1185">Reference proteome</keyword>
<reference evidence="2 3" key="1">
    <citation type="submission" date="2016-03" db="EMBL/GenBank/DDBJ databases">
        <title>Genome sequencing of Psychrobacter alimentarius PAMC 27889.</title>
        <authorList>
            <person name="Lee J."/>
            <person name="Kim O.-S."/>
        </authorList>
    </citation>
    <scope>NUCLEOTIDE SEQUENCE [LARGE SCALE GENOMIC DNA]</scope>
    <source>
        <strain evidence="2 3">PAMC 27889</strain>
    </source>
</reference>
<dbReference type="Pfam" id="PF08238">
    <property type="entry name" value="Sel1"/>
    <property type="match status" value="1"/>
</dbReference>
<dbReference type="RefSeq" id="WP_062843638.1">
    <property type="nucleotide sequence ID" value="NZ_CP014945.1"/>
</dbReference>
<dbReference type="Proteomes" id="UP000076104">
    <property type="component" value="Chromosome"/>
</dbReference>
<dbReference type="PROSITE" id="PS51257">
    <property type="entry name" value="PROKAR_LIPOPROTEIN"/>
    <property type="match status" value="1"/>
</dbReference>
<feature type="signal peptide" evidence="1">
    <location>
        <begin position="1"/>
        <end position="27"/>
    </location>
</feature>
<evidence type="ECO:0000313" key="2">
    <source>
        <dbReference type="EMBL" id="AMT95863.1"/>
    </source>
</evidence>
<sequence length="91" mass="9925">MHQRKNTTLIQSLLLATLLSNILIVSACSAESSNAPVLSNQSTPAETYDFGLAYYEGNSVPEDDNKAFELFEKAANQGYAPAKHYLGIMKV</sequence>
<dbReference type="Gene3D" id="1.25.40.10">
    <property type="entry name" value="Tetratricopeptide repeat domain"/>
    <property type="match status" value="1"/>
</dbReference>
<dbReference type="InterPro" id="IPR011990">
    <property type="entry name" value="TPR-like_helical_dom_sf"/>
</dbReference>
<keyword evidence="1" id="KW-0732">Signal</keyword>
<organism evidence="2 3">
    <name type="scientific">Psychrobacter alimentarius</name>
    <dbReference type="NCBI Taxonomy" id="261164"/>
    <lineage>
        <taxon>Bacteria</taxon>
        <taxon>Pseudomonadati</taxon>
        <taxon>Pseudomonadota</taxon>
        <taxon>Gammaproteobacteria</taxon>
        <taxon>Moraxellales</taxon>
        <taxon>Moraxellaceae</taxon>
        <taxon>Psychrobacter</taxon>
    </lineage>
</organism>
<proteinExistence type="predicted"/>
<protein>
    <recommendedName>
        <fullName evidence="4">Sel1 repeat family protein</fullName>
    </recommendedName>
</protein>